<dbReference type="PANTHER" id="PTHR31640:SF1">
    <property type="entry name" value="BRIDGE-LIKE LIPID TRANSFER PROTEIN FAMILY MEMBER 1"/>
    <property type="match status" value="1"/>
</dbReference>
<dbReference type="GO" id="GO:0048488">
    <property type="term" value="P:synaptic vesicle endocytosis"/>
    <property type="evidence" value="ECO:0007669"/>
    <property type="project" value="TreeGrafter"/>
</dbReference>
<dbReference type="AlphaFoldDB" id="A0A1I7W8Z4"/>
<evidence type="ECO:0000259" key="1">
    <source>
        <dbReference type="Pfam" id="PF25040"/>
    </source>
</evidence>
<sequence length="488" mass="54687">MPSIERNWDERVLDMMRDFEKNMQRTNTTEKRGDVMMAVSGHLSIDSIRLESILTDLYVSLMIQMIELTQDHNICGRRSVVNQDFDTFHVKLRKASLALMESDNLNQNLHIINCLLHESSAVLHSIVTSGEIHDQKVATTLRINLGAIEGELPMAAHSLHDVVMRHGPQVKKIVLFILRIAPPLKLYFLEQQLNRLSAHPPVTTNPLLPTISISTLQLVDTSRTMWANSAEKAQSLRTHASVAIINFSVEVTSVELRARLLPSLLAKYRLDRAISSGVTGEAANWTASIDSHQAEFCVSSEGKPMDTFTLGLPAVAVNGQYTVDKGDAPHTNKQLLYREGGYLKMTLTLGQVNHSFTTDLLNQILFAEQSFRSELSALIQRIRGEQSVYSPASTQIMNVEDKPQLLFFLTVEFEGIVLQNLNLFNIKVSTVTFGELQRGDWGDPNKFLLFSTRHLSVVLTGISSLSYIECTNHKIVFTGRIKFSMGIK</sequence>
<evidence type="ECO:0000313" key="2">
    <source>
        <dbReference type="Proteomes" id="UP000095283"/>
    </source>
</evidence>
<proteinExistence type="predicted"/>
<dbReference type="WBParaSite" id="Hba_01098">
    <property type="protein sequence ID" value="Hba_01098"/>
    <property type="gene ID" value="Hba_01098"/>
</dbReference>
<reference evidence="3" key="1">
    <citation type="submission" date="2016-11" db="UniProtKB">
        <authorList>
            <consortium name="WormBaseParasite"/>
        </authorList>
    </citation>
    <scope>IDENTIFICATION</scope>
</reference>
<dbReference type="InterPro" id="IPR056742">
    <property type="entry name" value="BLTP1_C"/>
</dbReference>
<dbReference type="PANTHER" id="PTHR31640">
    <property type="entry name" value="TRANSMEMBRANE PROTEIN KIAA1109"/>
    <property type="match status" value="1"/>
</dbReference>
<protein>
    <submittedName>
        <fullName evidence="3">Protein kinase domain-containing protein</fullName>
    </submittedName>
</protein>
<dbReference type="Proteomes" id="UP000095283">
    <property type="component" value="Unplaced"/>
</dbReference>
<keyword evidence="2" id="KW-1185">Reference proteome</keyword>
<dbReference type="GO" id="GO:0098793">
    <property type="term" value="C:presynapse"/>
    <property type="evidence" value="ECO:0007669"/>
    <property type="project" value="GOC"/>
</dbReference>
<name>A0A1I7W8Z4_HETBA</name>
<dbReference type="InterPro" id="IPR033616">
    <property type="entry name" value="BLTP1"/>
</dbReference>
<dbReference type="Pfam" id="PF25040">
    <property type="entry name" value="BLTP1_C"/>
    <property type="match status" value="1"/>
</dbReference>
<organism evidence="2 3">
    <name type="scientific">Heterorhabditis bacteriophora</name>
    <name type="common">Entomopathogenic nematode worm</name>
    <dbReference type="NCBI Taxonomy" id="37862"/>
    <lineage>
        <taxon>Eukaryota</taxon>
        <taxon>Metazoa</taxon>
        <taxon>Ecdysozoa</taxon>
        <taxon>Nematoda</taxon>
        <taxon>Chromadorea</taxon>
        <taxon>Rhabditida</taxon>
        <taxon>Rhabditina</taxon>
        <taxon>Rhabditomorpha</taxon>
        <taxon>Strongyloidea</taxon>
        <taxon>Heterorhabditidae</taxon>
        <taxon>Heterorhabditis</taxon>
    </lineage>
</organism>
<evidence type="ECO:0000313" key="3">
    <source>
        <dbReference type="WBParaSite" id="Hba_01098"/>
    </source>
</evidence>
<accession>A0A1I7W8Z4</accession>
<feature type="domain" description="Bridge-like lipid transfer protein family member 1 C-terminal" evidence="1">
    <location>
        <begin position="333"/>
        <end position="418"/>
    </location>
</feature>